<keyword evidence="2" id="KW-1003">Cell membrane</keyword>
<evidence type="ECO:0000256" key="6">
    <source>
        <dbReference type="SAM" id="Phobius"/>
    </source>
</evidence>
<dbReference type="AlphaFoldDB" id="A0A644TJR4"/>
<feature type="transmembrane region" description="Helical" evidence="6">
    <location>
        <begin position="125"/>
        <end position="146"/>
    </location>
</feature>
<evidence type="ECO:0000256" key="2">
    <source>
        <dbReference type="ARBA" id="ARBA00022475"/>
    </source>
</evidence>
<reference evidence="7" key="1">
    <citation type="submission" date="2019-08" db="EMBL/GenBank/DDBJ databases">
        <authorList>
            <person name="Kucharzyk K."/>
            <person name="Murdoch R.W."/>
            <person name="Higgins S."/>
            <person name="Loffler F."/>
        </authorList>
    </citation>
    <scope>NUCLEOTIDE SEQUENCE</scope>
</reference>
<feature type="transmembrane region" description="Helical" evidence="6">
    <location>
        <begin position="287"/>
        <end position="308"/>
    </location>
</feature>
<dbReference type="Pfam" id="PF03601">
    <property type="entry name" value="Cons_hypoth698"/>
    <property type="match status" value="1"/>
</dbReference>
<feature type="transmembrane region" description="Helical" evidence="6">
    <location>
        <begin position="320"/>
        <end position="341"/>
    </location>
</feature>
<keyword evidence="3 6" id="KW-0812">Transmembrane</keyword>
<feature type="transmembrane region" description="Helical" evidence="6">
    <location>
        <begin position="217"/>
        <end position="239"/>
    </location>
</feature>
<gene>
    <name evidence="7" type="ORF">SDC9_12834</name>
</gene>
<keyword evidence="5 6" id="KW-0472">Membrane</keyword>
<feature type="transmembrane region" description="Helical" evidence="6">
    <location>
        <begin position="31"/>
        <end position="49"/>
    </location>
</feature>
<keyword evidence="4 6" id="KW-1133">Transmembrane helix</keyword>
<feature type="transmembrane region" description="Helical" evidence="6">
    <location>
        <begin position="152"/>
        <end position="177"/>
    </location>
</feature>
<evidence type="ECO:0000256" key="1">
    <source>
        <dbReference type="ARBA" id="ARBA00004651"/>
    </source>
</evidence>
<dbReference type="GO" id="GO:0005886">
    <property type="term" value="C:plasma membrane"/>
    <property type="evidence" value="ECO:0007669"/>
    <property type="project" value="UniProtKB-SubCell"/>
</dbReference>
<evidence type="ECO:0000256" key="4">
    <source>
        <dbReference type="ARBA" id="ARBA00022989"/>
    </source>
</evidence>
<proteinExistence type="predicted"/>
<comment type="caution">
    <text evidence="7">The sequence shown here is derived from an EMBL/GenBank/DDBJ whole genome shotgun (WGS) entry which is preliminary data.</text>
</comment>
<protein>
    <recommendedName>
        <fullName evidence="8">Sulfate exporter family transporter</fullName>
    </recommendedName>
</protein>
<dbReference type="InterPro" id="IPR018383">
    <property type="entry name" value="UPF0324_pro"/>
</dbReference>
<feature type="transmembrane region" description="Helical" evidence="6">
    <location>
        <begin position="260"/>
        <end position="281"/>
    </location>
</feature>
<evidence type="ECO:0000256" key="3">
    <source>
        <dbReference type="ARBA" id="ARBA00022692"/>
    </source>
</evidence>
<evidence type="ECO:0000256" key="5">
    <source>
        <dbReference type="ARBA" id="ARBA00023136"/>
    </source>
</evidence>
<feature type="transmembrane region" description="Helical" evidence="6">
    <location>
        <begin position="184"/>
        <end position="205"/>
    </location>
</feature>
<evidence type="ECO:0000313" key="7">
    <source>
        <dbReference type="EMBL" id="MPL67144.1"/>
    </source>
</evidence>
<evidence type="ECO:0008006" key="8">
    <source>
        <dbReference type="Google" id="ProtNLM"/>
    </source>
</evidence>
<accession>A0A644TJR4</accession>
<feature type="transmembrane region" description="Helical" evidence="6">
    <location>
        <begin position="94"/>
        <end position="113"/>
    </location>
</feature>
<dbReference type="PANTHER" id="PTHR30106">
    <property type="entry name" value="INNER MEMBRANE PROTEIN YEIH-RELATED"/>
    <property type="match status" value="1"/>
</dbReference>
<comment type="subcellular location">
    <subcellularLocation>
        <location evidence="1">Cell membrane</location>
        <topology evidence="1">Multi-pass membrane protein</topology>
    </subcellularLocation>
</comment>
<name>A0A644TJR4_9ZZZZ</name>
<feature type="transmembrane region" description="Helical" evidence="6">
    <location>
        <begin position="7"/>
        <end position="25"/>
    </location>
</feature>
<feature type="transmembrane region" description="Helical" evidence="6">
    <location>
        <begin position="70"/>
        <end position="88"/>
    </location>
</feature>
<dbReference type="EMBL" id="VSSQ01000035">
    <property type="protein sequence ID" value="MPL67144.1"/>
    <property type="molecule type" value="Genomic_DNA"/>
</dbReference>
<dbReference type="PANTHER" id="PTHR30106:SF1">
    <property type="entry name" value="UPF0324 MEMBRANE PROTEIN FN0533"/>
    <property type="match status" value="1"/>
</dbReference>
<organism evidence="7">
    <name type="scientific">bioreactor metagenome</name>
    <dbReference type="NCBI Taxonomy" id="1076179"/>
    <lineage>
        <taxon>unclassified sequences</taxon>
        <taxon>metagenomes</taxon>
        <taxon>ecological metagenomes</taxon>
    </lineage>
</organism>
<sequence>MTQMKKNIPGVILCLAVAIPAWFLGEALPVIGSPVFGILFGMLMVILFPKLLKGNHGGIEFGVKYTSKKLLQYSIILLGFGMNLFQVLQVGGQSLYVIVFTLSASFLTAFFIGKILKLDGKMTTLIGVGTSICGGSAIAATAPVIKAKDEDVAHAISTIFLFNIIAVFIFPAMGAFFGMSDQGFGMWAGTAINDTSSVVAAGTAWSNAAGNNAALSFATIVKLTRTLMIVPITLILAAYEAHKAKKYQAINSEEKFSVTNVFPWFVIGFVLTAIINTYFAIPVISDIMVRLGKFMIVMAMTAIGLNTNLKKLITNGVKPIFLGVCCWVAVASVSLLIQRLLHIW</sequence>